<evidence type="ECO:0000313" key="4">
    <source>
        <dbReference type="EMBL" id="EYB86921.1"/>
    </source>
</evidence>
<keyword evidence="5" id="KW-1185">Reference proteome</keyword>
<dbReference type="InterPro" id="IPR016187">
    <property type="entry name" value="CTDL_fold"/>
</dbReference>
<dbReference type="Proteomes" id="UP000024635">
    <property type="component" value="Unassembled WGS sequence"/>
</dbReference>
<feature type="chain" id="PRO_5001486212" description="C-type lectin domain-containing protein" evidence="2">
    <location>
        <begin position="32"/>
        <end position="175"/>
    </location>
</feature>
<dbReference type="InterPro" id="IPR016186">
    <property type="entry name" value="C-type_lectin-like/link_sf"/>
</dbReference>
<dbReference type="SUPFAM" id="SSF56436">
    <property type="entry name" value="C-type lectin-like"/>
    <property type="match status" value="1"/>
</dbReference>
<dbReference type="SMART" id="SM00034">
    <property type="entry name" value="CLECT"/>
    <property type="match status" value="1"/>
</dbReference>
<dbReference type="EMBL" id="JARK01001607">
    <property type="protein sequence ID" value="EYB86921.1"/>
    <property type="molecule type" value="Genomic_DNA"/>
</dbReference>
<dbReference type="AlphaFoldDB" id="A0A016S8Y9"/>
<comment type="caution">
    <text evidence="4">The sequence shown here is derived from an EMBL/GenBank/DDBJ whole genome shotgun (WGS) entry which is preliminary data.</text>
</comment>
<reference evidence="5" key="1">
    <citation type="journal article" date="2015" name="Nat. Genet.">
        <title>The genome and transcriptome of the zoonotic hookworm Ancylostoma ceylanicum identify infection-specific gene families.</title>
        <authorList>
            <person name="Schwarz E.M."/>
            <person name="Hu Y."/>
            <person name="Antoshechkin I."/>
            <person name="Miller M.M."/>
            <person name="Sternberg P.W."/>
            <person name="Aroian R.V."/>
        </authorList>
    </citation>
    <scope>NUCLEOTIDE SEQUENCE</scope>
    <source>
        <strain evidence="5">HY135</strain>
    </source>
</reference>
<protein>
    <recommendedName>
        <fullName evidence="3">C-type lectin domain-containing protein</fullName>
    </recommendedName>
</protein>
<evidence type="ECO:0000313" key="5">
    <source>
        <dbReference type="Proteomes" id="UP000024635"/>
    </source>
</evidence>
<dbReference type="PROSITE" id="PS50041">
    <property type="entry name" value="C_TYPE_LECTIN_2"/>
    <property type="match status" value="1"/>
</dbReference>
<name>A0A016S8Y9_9BILA</name>
<dbReference type="Pfam" id="PF00059">
    <property type="entry name" value="Lectin_C"/>
    <property type="match status" value="1"/>
</dbReference>
<dbReference type="OrthoDB" id="5860166at2759"/>
<gene>
    <name evidence="4" type="primary">Acey_s0271.g896</name>
    <name evidence="4" type="ORF">Y032_0271g896</name>
</gene>
<proteinExistence type="predicted"/>
<keyword evidence="2" id="KW-0732">Signal</keyword>
<evidence type="ECO:0000256" key="1">
    <source>
        <dbReference type="ARBA" id="ARBA00023157"/>
    </source>
</evidence>
<sequence length="175" mass="20688">MIYSVSHKAELMSILWVTLVISLLFLENVSPQEKCESEWKQFSRAFYKRYCNATFDEAEKTCQAEDGHLVSIHSKEENQFVRELICPMDTKKNSGDHLNDYIWIGLREEEKGVWRWVDGTEMDYKHWAGGEPNNHGGNEDCGQMYTDDTQNWNDVRCDRRMRFFICKTVMIIEKL</sequence>
<dbReference type="InterPro" id="IPR018378">
    <property type="entry name" value="C-type_lectin_CS"/>
</dbReference>
<accession>A0A016S8Y9</accession>
<dbReference type="InterPro" id="IPR050111">
    <property type="entry name" value="C-type_lectin/snaclec_domain"/>
</dbReference>
<dbReference type="InterPro" id="IPR001304">
    <property type="entry name" value="C-type_lectin-like"/>
</dbReference>
<evidence type="ECO:0000259" key="3">
    <source>
        <dbReference type="PROSITE" id="PS50041"/>
    </source>
</evidence>
<dbReference type="Gene3D" id="3.10.100.10">
    <property type="entry name" value="Mannose-Binding Protein A, subunit A"/>
    <property type="match status" value="1"/>
</dbReference>
<feature type="domain" description="C-type lectin" evidence="3">
    <location>
        <begin position="47"/>
        <end position="163"/>
    </location>
</feature>
<dbReference type="PANTHER" id="PTHR22803">
    <property type="entry name" value="MANNOSE, PHOSPHOLIPASE, LECTIN RECEPTOR RELATED"/>
    <property type="match status" value="1"/>
</dbReference>
<dbReference type="PROSITE" id="PS00615">
    <property type="entry name" value="C_TYPE_LECTIN_1"/>
    <property type="match status" value="1"/>
</dbReference>
<feature type="signal peptide" evidence="2">
    <location>
        <begin position="1"/>
        <end position="31"/>
    </location>
</feature>
<keyword evidence="1" id="KW-1015">Disulfide bond</keyword>
<organism evidence="4 5">
    <name type="scientific">Ancylostoma ceylanicum</name>
    <dbReference type="NCBI Taxonomy" id="53326"/>
    <lineage>
        <taxon>Eukaryota</taxon>
        <taxon>Metazoa</taxon>
        <taxon>Ecdysozoa</taxon>
        <taxon>Nematoda</taxon>
        <taxon>Chromadorea</taxon>
        <taxon>Rhabditida</taxon>
        <taxon>Rhabditina</taxon>
        <taxon>Rhabditomorpha</taxon>
        <taxon>Strongyloidea</taxon>
        <taxon>Ancylostomatidae</taxon>
        <taxon>Ancylostomatinae</taxon>
        <taxon>Ancylostoma</taxon>
    </lineage>
</organism>
<evidence type="ECO:0000256" key="2">
    <source>
        <dbReference type="SAM" id="SignalP"/>
    </source>
</evidence>
<dbReference type="STRING" id="53326.A0A016S8Y9"/>